<gene>
    <name evidence="2" type="ORF">AWB74_07056</name>
</gene>
<proteinExistence type="predicted"/>
<sequence>MTNFPQDIKPGEFGQSQVHKDEGRVADSACPLSSSIQEIQSFLAVASSRDSYGRRVRLKRKERQVQAARIIFDEKERLHSIS</sequence>
<comment type="caution">
    <text evidence="2">The sequence shown here is derived from an EMBL/GenBank/DDBJ whole genome shotgun (WGS) entry which is preliminary data.</text>
</comment>
<feature type="region of interest" description="Disordered" evidence="1">
    <location>
        <begin position="1"/>
        <end position="26"/>
    </location>
</feature>
<accession>A0A158KWI1</accession>
<dbReference type="EMBL" id="FCOM02000054">
    <property type="protein sequence ID" value="SAL84771.1"/>
    <property type="molecule type" value="Genomic_DNA"/>
</dbReference>
<evidence type="ECO:0000256" key="1">
    <source>
        <dbReference type="SAM" id="MobiDB-lite"/>
    </source>
</evidence>
<name>A0A158KWI1_9BURK</name>
<reference evidence="2" key="1">
    <citation type="submission" date="2016-01" db="EMBL/GenBank/DDBJ databases">
        <authorList>
            <person name="Peeters C."/>
        </authorList>
    </citation>
    <scope>NUCLEOTIDE SEQUENCE [LARGE SCALE GENOMIC DNA]</scope>
    <source>
        <strain evidence="2">LMG 29317</strain>
    </source>
</reference>
<evidence type="ECO:0000313" key="3">
    <source>
        <dbReference type="Proteomes" id="UP000055019"/>
    </source>
</evidence>
<evidence type="ECO:0000313" key="2">
    <source>
        <dbReference type="EMBL" id="SAL84771.1"/>
    </source>
</evidence>
<keyword evidence="3" id="KW-1185">Reference proteome</keyword>
<dbReference type="Proteomes" id="UP000055019">
    <property type="component" value="Unassembled WGS sequence"/>
</dbReference>
<protein>
    <submittedName>
        <fullName evidence="2">Uncharacterized protein</fullName>
    </submittedName>
</protein>
<dbReference type="AlphaFoldDB" id="A0A158KWI1"/>
<organism evidence="2 3">
    <name type="scientific">Caballeronia arvi</name>
    <dbReference type="NCBI Taxonomy" id="1777135"/>
    <lineage>
        <taxon>Bacteria</taxon>
        <taxon>Pseudomonadati</taxon>
        <taxon>Pseudomonadota</taxon>
        <taxon>Betaproteobacteria</taxon>
        <taxon>Burkholderiales</taxon>
        <taxon>Burkholderiaceae</taxon>
        <taxon>Caballeronia</taxon>
    </lineage>
</organism>